<evidence type="ECO:0000313" key="2">
    <source>
        <dbReference type="EMBL" id="QWV94740.1"/>
    </source>
</evidence>
<feature type="repeat" description="TPR" evidence="1">
    <location>
        <begin position="356"/>
        <end position="389"/>
    </location>
</feature>
<protein>
    <submittedName>
        <fullName evidence="2">Tetratricopeptide repeat protein</fullName>
    </submittedName>
</protein>
<sequence length="406" mass="44303">MGIFGKLFGKDSAQTRAISPATATTLLSALSMHLRGELESALASYARMVAEDPNDSLAPFFAAAVKAQNGEMEEAAQGLRELSSRISETGENISRVIVVELTNLMADDPVTVRRPALNELLVSFGDLLKKEGQTRESAVCFEIAAGFAPDNPHVLHKLGDTLHDLRIYDYAESVLQEALKYAPYHFGAHYTYAVLLQDLGRIDEAISHYETAVKLVPTHAACQNNFGAALLRANRLDEALEHCSTALELEPNAPLVKINLGYIYLLKQDFAAARKSFSGAIELNDRLAPAYFGLASAEKALESDPQTVRELYEKAIEVNPAIPEAHHALANLLASQDDPQALTYYASALQLNSSLPNLRRDYGYAFLHLGRRDEALEQLKLAVMLNPEDSIARDLLAQAQGAPSEA</sequence>
<keyword evidence="1" id="KW-0802">TPR repeat</keyword>
<dbReference type="PANTHER" id="PTHR12558:SF13">
    <property type="entry name" value="CELL DIVISION CYCLE PROTEIN 27 HOMOLOG"/>
    <property type="match status" value="1"/>
</dbReference>
<evidence type="ECO:0000313" key="3">
    <source>
        <dbReference type="Proteomes" id="UP000683557"/>
    </source>
</evidence>
<feature type="repeat" description="TPR" evidence="1">
    <location>
        <begin position="254"/>
        <end position="287"/>
    </location>
</feature>
<dbReference type="Pfam" id="PF14559">
    <property type="entry name" value="TPR_19"/>
    <property type="match status" value="1"/>
</dbReference>
<dbReference type="EMBL" id="CP076723">
    <property type="protein sequence ID" value="QWV94740.1"/>
    <property type="molecule type" value="Genomic_DNA"/>
</dbReference>
<dbReference type="PANTHER" id="PTHR12558">
    <property type="entry name" value="CELL DIVISION CYCLE 16,23,27"/>
    <property type="match status" value="1"/>
</dbReference>
<dbReference type="PROSITE" id="PS50005">
    <property type="entry name" value="TPR"/>
    <property type="match status" value="4"/>
</dbReference>
<dbReference type="Pfam" id="PF13181">
    <property type="entry name" value="TPR_8"/>
    <property type="match status" value="1"/>
</dbReference>
<reference evidence="2 3" key="1">
    <citation type="submission" date="2021-06" db="EMBL/GenBank/DDBJ databases">
        <title>Gemonas diversity in paddy soil.</title>
        <authorList>
            <person name="Liu G."/>
        </authorList>
    </citation>
    <scope>NUCLEOTIDE SEQUENCE [LARGE SCALE GENOMIC DNA]</scope>
    <source>
        <strain evidence="2 3">RG10</strain>
    </source>
</reference>
<evidence type="ECO:0000256" key="1">
    <source>
        <dbReference type="PROSITE-ProRule" id="PRU00339"/>
    </source>
</evidence>
<feature type="repeat" description="TPR" evidence="1">
    <location>
        <begin position="220"/>
        <end position="253"/>
    </location>
</feature>
<keyword evidence="3" id="KW-1185">Reference proteome</keyword>
<dbReference type="RefSeq" id="WP_216801465.1">
    <property type="nucleotide sequence ID" value="NZ_CP076723.1"/>
</dbReference>
<dbReference type="InterPro" id="IPR019734">
    <property type="entry name" value="TPR_rpt"/>
</dbReference>
<dbReference type="Proteomes" id="UP000683557">
    <property type="component" value="Chromosome"/>
</dbReference>
<proteinExistence type="predicted"/>
<dbReference type="Pfam" id="PF13424">
    <property type="entry name" value="TPR_12"/>
    <property type="match status" value="1"/>
</dbReference>
<dbReference type="SMART" id="SM00028">
    <property type="entry name" value="TPR"/>
    <property type="match status" value="8"/>
</dbReference>
<gene>
    <name evidence="2" type="ORF">KP004_06065</name>
</gene>
<name>A0ABX8JGV8_9BACT</name>
<organism evidence="2 3">
    <name type="scientific">Geomonas oryzisoli</name>
    <dbReference type="NCBI Taxonomy" id="2847992"/>
    <lineage>
        <taxon>Bacteria</taxon>
        <taxon>Pseudomonadati</taxon>
        <taxon>Thermodesulfobacteriota</taxon>
        <taxon>Desulfuromonadia</taxon>
        <taxon>Geobacterales</taxon>
        <taxon>Geobacteraceae</taxon>
        <taxon>Geomonas</taxon>
    </lineage>
</organism>
<accession>A0ABX8JGV8</accession>
<feature type="repeat" description="TPR" evidence="1">
    <location>
        <begin position="186"/>
        <end position="219"/>
    </location>
</feature>